<evidence type="ECO:0000313" key="1">
    <source>
        <dbReference type="EMBL" id="PWZ11244.1"/>
    </source>
</evidence>
<dbReference type="AlphaFoldDB" id="A0A3L6DRC5"/>
<proteinExistence type="predicted"/>
<accession>A0A3L6DRC5</accession>
<dbReference type="InterPro" id="IPR016135">
    <property type="entry name" value="UBQ-conjugating_enzyme/RWD"/>
</dbReference>
<dbReference type="Proteomes" id="UP000251960">
    <property type="component" value="Chromosome 8"/>
</dbReference>
<protein>
    <submittedName>
        <fullName evidence="1">Ubiquitin-conjugating enzyme E2 13</fullName>
    </submittedName>
</protein>
<dbReference type="ExpressionAtlas" id="A0A3L6DRC5">
    <property type="expression patterns" value="baseline and differential"/>
</dbReference>
<name>A0A3L6DRC5_MAIZE</name>
<dbReference type="EMBL" id="NCVQ01000009">
    <property type="protein sequence ID" value="PWZ11244.1"/>
    <property type="molecule type" value="Genomic_DNA"/>
</dbReference>
<comment type="caution">
    <text evidence="1">The sequence shown here is derived from an EMBL/GenBank/DDBJ whole genome shotgun (WGS) entry which is preliminary data.</text>
</comment>
<reference evidence="1" key="1">
    <citation type="journal article" date="2018" name="Nat. Genet.">
        <title>Extensive intraspecific gene order and gene structural variations between Mo17 and other maize genomes.</title>
        <authorList>
            <person name="Sun S."/>
            <person name="Zhou Y."/>
            <person name="Chen J."/>
            <person name="Shi J."/>
            <person name="Zhao H."/>
            <person name="Zhao H."/>
            <person name="Song W."/>
            <person name="Zhang M."/>
            <person name="Cui Y."/>
            <person name="Dong X."/>
            <person name="Liu H."/>
            <person name="Ma X."/>
            <person name="Jiao Y."/>
            <person name="Wang B."/>
            <person name="Wei X."/>
            <person name="Stein J.C."/>
            <person name="Glaubitz J.C."/>
            <person name="Lu F."/>
            <person name="Yu G."/>
            <person name="Liang C."/>
            <person name="Fengler K."/>
            <person name="Li B."/>
            <person name="Rafalski A."/>
            <person name="Schnable P.S."/>
            <person name="Ware D.H."/>
            <person name="Buckler E.S."/>
            <person name="Lai J."/>
        </authorList>
    </citation>
    <scope>NUCLEOTIDE SEQUENCE [LARGE SCALE GENOMIC DNA]</scope>
    <source>
        <tissue evidence="1">Seedling</tissue>
    </source>
</reference>
<dbReference type="SUPFAM" id="SSF54495">
    <property type="entry name" value="UBC-like"/>
    <property type="match status" value="1"/>
</dbReference>
<gene>
    <name evidence="1" type="primary">UBC13_0</name>
    <name evidence="1" type="ORF">Zm00014a_015584</name>
</gene>
<sequence>MGWSQAAWIARQTAIDIDGDRRRKLERRTTMQRAVGWAPAARAGEVTDLAKHPVDGFSAGLVDDSNVFEWQFCFLTSCIIFEETPVYPDGQVCISILHPPGEDPNGYELASRKHSSEHYINAL</sequence>
<organism evidence="1">
    <name type="scientific">Zea mays</name>
    <name type="common">Maize</name>
    <dbReference type="NCBI Taxonomy" id="4577"/>
    <lineage>
        <taxon>Eukaryota</taxon>
        <taxon>Viridiplantae</taxon>
        <taxon>Streptophyta</taxon>
        <taxon>Embryophyta</taxon>
        <taxon>Tracheophyta</taxon>
        <taxon>Spermatophyta</taxon>
        <taxon>Magnoliopsida</taxon>
        <taxon>Liliopsida</taxon>
        <taxon>Poales</taxon>
        <taxon>Poaceae</taxon>
        <taxon>PACMAD clade</taxon>
        <taxon>Panicoideae</taxon>
        <taxon>Andropogonodae</taxon>
        <taxon>Andropogoneae</taxon>
        <taxon>Tripsacinae</taxon>
        <taxon>Zea</taxon>
    </lineage>
</organism>